<dbReference type="NCBIfam" id="NF033631">
    <property type="entry name" value="SLATT_5"/>
    <property type="match status" value="1"/>
</dbReference>
<accession>A0A6P2IQJ1</accession>
<gene>
    <name evidence="3" type="ORF">BLA15945_01417</name>
</gene>
<protein>
    <recommendedName>
        <fullName evidence="2">SMODS and SLOG-associating 2TM effector domain-containing protein</fullName>
    </recommendedName>
</protein>
<keyword evidence="1" id="KW-1133">Transmembrane helix</keyword>
<evidence type="ECO:0000313" key="4">
    <source>
        <dbReference type="Proteomes" id="UP000494174"/>
    </source>
</evidence>
<reference evidence="3 4" key="1">
    <citation type="submission" date="2019-09" db="EMBL/GenBank/DDBJ databases">
        <authorList>
            <person name="Depoorter E."/>
        </authorList>
    </citation>
    <scope>NUCLEOTIDE SEQUENCE [LARGE SCALE GENOMIC DNA]</scope>
    <source>
        <strain evidence="3">R-15945</strain>
    </source>
</reference>
<keyword evidence="1" id="KW-0472">Membrane</keyword>
<name>A0A6P2IQJ1_BURL3</name>
<sequence>MTSGATLNFPPAFQKSREALTNRIWFTRKARIQAEKRLLQNDFHSQLMLQLFTAYILVLSIYMLKFHAGGISDDAANVTLLVVSVLLFGLTPAVNSRNFKGRAEVFKIMYVKLQLLLDNLANLDWANSVEEAQHAYAEVQQEYARIIADGENHSEIDDAVARWGIPQSSRPLSVLETVSVLFYFGRRWAVWIGGYVVPPVFFVLYYLYRK</sequence>
<feature type="transmembrane region" description="Helical" evidence="1">
    <location>
        <begin position="76"/>
        <end position="94"/>
    </location>
</feature>
<dbReference type="InterPro" id="IPR041115">
    <property type="entry name" value="SLATT_5"/>
</dbReference>
<dbReference type="Proteomes" id="UP000494174">
    <property type="component" value="Unassembled WGS sequence"/>
</dbReference>
<dbReference type="AlphaFoldDB" id="A0A6P2IQJ1"/>
<dbReference type="Pfam" id="PF18160">
    <property type="entry name" value="SLATT_5"/>
    <property type="match status" value="1"/>
</dbReference>
<feature type="transmembrane region" description="Helical" evidence="1">
    <location>
        <begin position="188"/>
        <end position="208"/>
    </location>
</feature>
<organism evidence="3 4">
    <name type="scientific">Burkholderia lata (strain ATCC 17760 / DSM 23089 / LMG 22485 / NCIMB 9086 / R18194 / 383)</name>
    <dbReference type="NCBI Taxonomy" id="482957"/>
    <lineage>
        <taxon>Bacteria</taxon>
        <taxon>Pseudomonadati</taxon>
        <taxon>Pseudomonadota</taxon>
        <taxon>Betaproteobacteria</taxon>
        <taxon>Burkholderiales</taxon>
        <taxon>Burkholderiaceae</taxon>
        <taxon>Burkholderia</taxon>
        <taxon>Burkholderia cepacia complex</taxon>
    </lineage>
</organism>
<dbReference type="EMBL" id="CABVPU010000004">
    <property type="protein sequence ID" value="VWB32208.1"/>
    <property type="molecule type" value="Genomic_DNA"/>
</dbReference>
<feature type="transmembrane region" description="Helical" evidence="1">
    <location>
        <begin position="47"/>
        <end position="64"/>
    </location>
</feature>
<feature type="domain" description="SMODS and SLOG-associating 2TM effector" evidence="2">
    <location>
        <begin position="17"/>
        <end position="203"/>
    </location>
</feature>
<evidence type="ECO:0000256" key="1">
    <source>
        <dbReference type="SAM" id="Phobius"/>
    </source>
</evidence>
<evidence type="ECO:0000259" key="2">
    <source>
        <dbReference type="Pfam" id="PF18160"/>
    </source>
</evidence>
<evidence type="ECO:0000313" key="3">
    <source>
        <dbReference type="EMBL" id="VWB32208.1"/>
    </source>
</evidence>
<dbReference type="RefSeq" id="WP_174967847.1">
    <property type="nucleotide sequence ID" value="NZ_CABVPU010000004.1"/>
</dbReference>
<keyword evidence="1" id="KW-0812">Transmembrane</keyword>
<proteinExistence type="predicted"/>